<dbReference type="Pfam" id="PF13443">
    <property type="entry name" value="HTH_26"/>
    <property type="match status" value="1"/>
</dbReference>
<keyword evidence="3" id="KW-1185">Reference proteome</keyword>
<name>F8X1T9_9BACT</name>
<proteinExistence type="predicted"/>
<feature type="domain" description="HTH cro/C1-type" evidence="1">
    <location>
        <begin position="9"/>
        <end position="63"/>
    </location>
</feature>
<gene>
    <name evidence="2" type="ORF">HMPREF9456_02337</name>
</gene>
<evidence type="ECO:0000313" key="2">
    <source>
        <dbReference type="EMBL" id="EGK06073.1"/>
    </source>
</evidence>
<dbReference type="OrthoDB" id="7865033at2"/>
<dbReference type="SMART" id="SM00530">
    <property type="entry name" value="HTH_XRE"/>
    <property type="match status" value="1"/>
</dbReference>
<dbReference type="GO" id="GO:0003677">
    <property type="term" value="F:DNA binding"/>
    <property type="evidence" value="ECO:0007669"/>
    <property type="project" value="InterPro"/>
</dbReference>
<organism evidence="2 3">
    <name type="scientific">Dysgonomonas mossii DSM 22836</name>
    <dbReference type="NCBI Taxonomy" id="742767"/>
    <lineage>
        <taxon>Bacteria</taxon>
        <taxon>Pseudomonadati</taxon>
        <taxon>Bacteroidota</taxon>
        <taxon>Bacteroidia</taxon>
        <taxon>Bacteroidales</taxon>
        <taxon>Dysgonomonadaceae</taxon>
        <taxon>Dysgonomonas</taxon>
    </lineage>
</organism>
<dbReference type="PROSITE" id="PS50943">
    <property type="entry name" value="HTH_CROC1"/>
    <property type="match status" value="1"/>
</dbReference>
<comment type="caution">
    <text evidence="2">The sequence shown here is derived from an EMBL/GenBank/DDBJ whole genome shotgun (WGS) entry which is preliminary data.</text>
</comment>
<dbReference type="EMBL" id="ADLW01000010">
    <property type="protein sequence ID" value="EGK06073.1"/>
    <property type="molecule type" value="Genomic_DNA"/>
</dbReference>
<protein>
    <recommendedName>
        <fullName evidence="1">HTH cro/C1-type domain-containing protein</fullName>
    </recommendedName>
</protein>
<dbReference type="eggNOG" id="COG1476">
    <property type="taxonomic scope" value="Bacteria"/>
</dbReference>
<dbReference type="InterPro" id="IPR001387">
    <property type="entry name" value="Cro/C1-type_HTH"/>
</dbReference>
<evidence type="ECO:0000313" key="3">
    <source>
        <dbReference type="Proteomes" id="UP000006420"/>
    </source>
</evidence>
<dbReference type="AlphaFoldDB" id="F8X1T9"/>
<reference evidence="2 3" key="1">
    <citation type="submission" date="2011-04" db="EMBL/GenBank/DDBJ databases">
        <title>The Genome Sequence of Dysgonomonas mossii DSM 22836.</title>
        <authorList>
            <consortium name="The Broad Institute Genome Sequencing Platform"/>
            <person name="Earl A."/>
            <person name="Ward D."/>
            <person name="Feldgarden M."/>
            <person name="Gevers D."/>
            <person name="Pudlo N."/>
            <person name="Martens E."/>
            <person name="Allen-Vercoe E."/>
            <person name="Young S.K."/>
            <person name="Zeng Q."/>
            <person name="Gargeya S."/>
            <person name="Fitzgerald M."/>
            <person name="Haas B."/>
            <person name="Abouelleil A."/>
            <person name="Alvarado L."/>
            <person name="Arachchi H.M."/>
            <person name="Berlin A."/>
            <person name="Brown A."/>
            <person name="Chapman S.B."/>
            <person name="Chen Z."/>
            <person name="Dunbar C."/>
            <person name="Freedman E."/>
            <person name="Gearin G."/>
            <person name="Gellesch M."/>
            <person name="Goldberg J."/>
            <person name="Griggs A."/>
            <person name="Gujja S."/>
            <person name="Heiman D."/>
            <person name="Howarth C."/>
            <person name="Larson L."/>
            <person name="Lui A."/>
            <person name="MacDonald P.J.P."/>
            <person name="Mehta T."/>
            <person name="Montmayeur A."/>
            <person name="Murphy C."/>
            <person name="Neiman D."/>
            <person name="Pearson M."/>
            <person name="Priest M."/>
            <person name="Roberts A."/>
            <person name="Saif S."/>
            <person name="Shea T."/>
            <person name="Shenoy N."/>
            <person name="Sisk P."/>
            <person name="Stolte C."/>
            <person name="Sykes S."/>
            <person name="Yandava C."/>
            <person name="Wortman J."/>
            <person name="Nusbaum C."/>
            <person name="Birren B."/>
        </authorList>
    </citation>
    <scope>NUCLEOTIDE SEQUENCE [LARGE SCALE GENOMIC DNA]</scope>
    <source>
        <strain evidence="2 3">DSM 22836</strain>
    </source>
</reference>
<dbReference type="HOGENOM" id="CLU_066192_52_0_10"/>
<dbReference type="STRING" id="742767.HMPREF9456_02337"/>
<accession>F8X1T9</accession>
<evidence type="ECO:0000259" key="1">
    <source>
        <dbReference type="PROSITE" id="PS50943"/>
    </source>
</evidence>
<sequence length="71" mass="8132">MSERAINRIKVILAEKRLTNKWLAAQLGKTESTISRWCTNEKQPNIETFIDIAGILDVDVKDLFVSTKIKE</sequence>
<dbReference type="InterPro" id="IPR010982">
    <property type="entry name" value="Lambda_DNA-bd_dom_sf"/>
</dbReference>
<dbReference type="SUPFAM" id="SSF47413">
    <property type="entry name" value="lambda repressor-like DNA-binding domains"/>
    <property type="match status" value="1"/>
</dbReference>
<dbReference type="Proteomes" id="UP000006420">
    <property type="component" value="Unassembled WGS sequence"/>
</dbReference>
<dbReference type="CDD" id="cd00093">
    <property type="entry name" value="HTH_XRE"/>
    <property type="match status" value="1"/>
</dbReference>
<dbReference type="GeneID" id="78082965"/>
<dbReference type="Gene3D" id="1.10.260.40">
    <property type="entry name" value="lambda repressor-like DNA-binding domains"/>
    <property type="match status" value="1"/>
</dbReference>
<dbReference type="RefSeq" id="WP_006843707.1">
    <property type="nucleotide sequence ID" value="NZ_AQWJ01000009.1"/>
</dbReference>